<feature type="region of interest" description="Disordered" evidence="1">
    <location>
        <begin position="375"/>
        <end position="462"/>
    </location>
</feature>
<feature type="compositionally biased region" description="Polar residues" evidence="1">
    <location>
        <begin position="406"/>
        <end position="423"/>
    </location>
</feature>
<dbReference type="EMBL" id="JARJLG010000065">
    <property type="protein sequence ID" value="KAJ7755049.1"/>
    <property type="molecule type" value="Genomic_DNA"/>
</dbReference>
<evidence type="ECO:0000256" key="1">
    <source>
        <dbReference type="SAM" id="MobiDB-lite"/>
    </source>
</evidence>
<feature type="compositionally biased region" description="Low complexity" evidence="1">
    <location>
        <begin position="7"/>
        <end position="22"/>
    </location>
</feature>
<dbReference type="AlphaFoldDB" id="A0AAD7J2T6"/>
<keyword evidence="3" id="KW-1185">Reference proteome</keyword>
<accession>A0AAD7J2T6</accession>
<feature type="region of interest" description="Disordered" evidence="1">
    <location>
        <begin position="1"/>
        <end position="55"/>
    </location>
</feature>
<evidence type="ECO:0000313" key="2">
    <source>
        <dbReference type="EMBL" id="KAJ7755049.1"/>
    </source>
</evidence>
<proteinExistence type="predicted"/>
<protein>
    <submittedName>
        <fullName evidence="2">Uncharacterized protein</fullName>
    </submittedName>
</protein>
<comment type="caution">
    <text evidence="2">The sequence shown here is derived from an EMBL/GenBank/DDBJ whole genome shotgun (WGS) entry which is preliminary data.</text>
</comment>
<dbReference type="Proteomes" id="UP001215280">
    <property type="component" value="Unassembled WGS sequence"/>
</dbReference>
<feature type="compositionally biased region" description="Basic and acidic residues" evidence="1">
    <location>
        <begin position="159"/>
        <end position="169"/>
    </location>
</feature>
<feature type="region of interest" description="Disordered" evidence="1">
    <location>
        <begin position="158"/>
        <end position="242"/>
    </location>
</feature>
<feature type="compositionally biased region" description="Low complexity" evidence="1">
    <location>
        <begin position="214"/>
        <end position="225"/>
    </location>
</feature>
<gene>
    <name evidence="2" type="ORF">DFH07DRAFT_822724</name>
</gene>
<feature type="compositionally biased region" description="Basic and acidic residues" evidence="1">
    <location>
        <begin position="45"/>
        <end position="55"/>
    </location>
</feature>
<organism evidence="2 3">
    <name type="scientific">Mycena maculata</name>
    <dbReference type="NCBI Taxonomy" id="230809"/>
    <lineage>
        <taxon>Eukaryota</taxon>
        <taxon>Fungi</taxon>
        <taxon>Dikarya</taxon>
        <taxon>Basidiomycota</taxon>
        <taxon>Agaricomycotina</taxon>
        <taxon>Agaricomycetes</taxon>
        <taxon>Agaricomycetidae</taxon>
        <taxon>Agaricales</taxon>
        <taxon>Marasmiineae</taxon>
        <taxon>Mycenaceae</taxon>
        <taxon>Mycena</taxon>
    </lineage>
</organism>
<sequence>MVDRSDSQSNPLSFSPSLSSQPSKKRRRQPSESSDFSPLANATDGKIKPRRIDPDRLAVRLGPELVSDMDAFIVPGAKMPSFQTRQALVVKYNVDRRHIYDYFHSRGLRVAKEDKHLNLSHRMRKSAASRKPALTEAAVSSNDHFVPAEPDCSNFPDQVPDRSASETKAARPVTALVKSAKGSVQRRITGTYRPTPPLERSVSPLLPSSPPMGLPSDTSDTPDTSSSEDGDSPMFSSFETLAESSSGEDFDLELVSLGHSASKQLTESFGLEFSLLRPTEPASEDFLFGINELNPNIAQISEKPPASARDSLLPLDELYRLSQTERMEFYNLVNAGLGPAQGIEEYVGTYKAHMERLYSNRSYSGARIHPHHHYKYSNSLSPVRPQVTPVARSYPSKINEKENRDPQSSSHAAMHSRPSNNHYHSSRAGPPSPLQRRNSHYISASPRREPPPTPLLTASTNYLTNSSPFADKIAGTSHTATLPPSNPMPHERPLIWTPPIKHLYFEAQAFPALTTTSVDPYSHSATGDRPRIIYSRVPIL</sequence>
<reference evidence="2" key="1">
    <citation type="submission" date="2023-03" db="EMBL/GenBank/DDBJ databases">
        <title>Massive genome expansion in bonnet fungi (Mycena s.s.) driven by repeated elements and novel gene families across ecological guilds.</title>
        <authorList>
            <consortium name="Lawrence Berkeley National Laboratory"/>
            <person name="Harder C.B."/>
            <person name="Miyauchi S."/>
            <person name="Viragh M."/>
            <person name="Kuo A."/>
            <person name="Thoen E."/>
            <person name="Andreopoulos B."/>
            <person name="Lu D."/>
            <person name="Skrede I."/>
            <person name="Drula E."/>
            <person name="Henrissat B."/>
            <person name="Morin E."/>
            <person name="Kohler A."/>
            <person name="Barry K."/>
            <person name="LaButti K."/>
            <person name="Morin E."/>
            <person name="Salamov A."/>
            <person name="Lipzen A."/>
            <person name="Mereny Z."/>
            <person name="Hegedus B."/>
            <person name="Baldrian P."/>
            <person name="Stursova M."/>
            <person name="Weitz H."/>
            <person name="Taylor A."/>
            <person name="Grigoriev I.V."/>
            <person name="Nagy L.G."/>
            <person name="Martin F."/>
            <person name="Kauserud H."/>
        </authorList>
    </citation>
    <scope>NUCLEOTIDE SEQUENCE</scope>
    <source>
        <strain evidence="2">CBHHK188m</strain>
    </source>
</reference>
<evidence type="ECO:0000313" key="3">
    <source>
        <dbReference type="Proteomes" id="UP001215280"/>
    </source>
</evidence>
<name>A0AAD7J2T6_9AGAR</name>